<dbReference type="KEGG" id="ria:C7V51_00940"/>
<dbReference type="InterPro" id="IPR007921">
    <property type="entry name" value="CHAP_dom"/>
</dbReference>
<dbReference type="SUPFAM" id="SSF54001">
    <property type="entry name" value="Cysteine proteinases"/>
    <property type="match status" value="1"/>
</dbReference>
<evidence type="ECO:0000313" key="5">
    <source>
        <dbReference type="Proteomes" id="UP000283946"/>
    </source>
</evidence>
<dbReference type="Pfam" id="PF05257">
    <property type="entry name" value="CHAP"/>
    <property type="match status" value="1"/>
</dbReference>
<proteinExistence type="predicted"/>
<feature type="domain" description="Peptidase C51" evidence="3">
    <location>
        <begin position="218"/>
        <end position="347"/>
    </location>
</feature>
<evidence type="ECO:0000259" key="3">
    <source>
        <dbReference type="PROSITE" id="PS50911"/>
    </source>
</evidence>
<organism evidence="4 5">
    <name type="scientific">Rathayibacter iranicus</name>
    <dbReference type="NCBI Taxonomy" id="59737"/>
    <lineage>
        <taxon>Bacteria</taxon>
        <taxon>Bacillati</taxon>
        <taxon>Actinomycetota</taxon>
        <taxon>Actinomycetes</taxon>
        <taxon>Micrococcales</taxon>
        <taxon>Microbacteriaceae</taxon>
        <taxon>Rathayibacter</taxon>
    </lineage>
</organism>
<keyword evidence="2" id="KW-0472">Membrane</keyword>
<feature type="compositionally biased region" description="Low complexity" evidence="1">
    <location>
        <begin position="185"/>
        <end position="207"/>
    </location>
</feature>
<reference evidence="4 5" key="1">
    <citation type="submission" date="2018-03" db="EMBL/GenBank/DDBJ databases">
        <title>Bacteriophage NCPPB3778 and a type I-E CRISPR drive the evolution of the US Biological Select Agent, Rathayibacter toxicus.</title>
        <authorList>
            <person name="Davis E.W.II."/>
            <person name="Tabima J.F."/>
            <person name="Weisberg A.J."/>
            <person name="Dantas Lopes L."/>
            <person name="Wiseman M.S."/>
            <person name="Wiseman M.S."/>
            <person name="Pupko T."/>
            <person name="Belcher M.S."/>
            <person name="Sechler A.J."/>
            <person name="Tancos M.A."/>
            <person name="Schroeder B.K."/>
            <person name="Murray T.D."/>
            <person name="Luster D.G."/>
            <person name="Schneider W.L."/>
            <person name="Rogers E."/>
            <person name="Andreote F.D."/>
            <person name="Grunwald N.J."/>
            <person name="Putnam M.L."/>
            <person name="Chang J.H."/>
        </authorList>
    </citation>
    <scope>NUCLEOTIDE SEQUENCE [LARGE SCALE GENOMIC DNA]</scope>
    <source>
        <strain evidence="4 5">NCCPB 2253</strain>
    </source>
</reference>
<feature type="region of interest" description="Disordered" evidence="1">
    <location>
        <begin position="25"/>
        <end position="61"/>
    </location>
</feature>
<dbReference type="Gene3D" id="3.90.1720.10">
    <property type="entry name" value="endopeptidase domain like (from Nostoc punctiforme)"/>
    <property type="match status" value="1"/>
</dbReference>
<protein>
    <submittedName>
        <fullName evidence="4">CHAP domain-containing protein</fullName>
    </submittedName>
</protein>
<feature type="transmembrane region" description="Helical" evidence="2">
    <location>
        <begin position="86"/>
        <end position="111"/>
    </location>
</feature>
<keyword evidence="2" id="KW-0812">Transmembrane</keyword>
<dbReference type="EMBL" id="CP028130">
    <property type="protein sequence ID" value="AZZ54609.1"/>
    <property type="molecule type" value="Genomic_DNA"/>
</dbReference>
<sequence>MAGRVPPRPCHSVCRRAARGILDRDVKGGGVTDEQVGERSNDGAGSHPTRRSLREARANPRALPAAPVATPILVPLRPVRGRSRKAVRAAFSTVAVAAIAGLVAVSALPAYSFDPAPDSQAAIEAAARVRALGNQKLTVAPDAVQEQVIRDSFTAPTQAQLDEAAAQARALAAAEQAARDAEAARLAQEAKAATAPTGAPAGSAGTSISVTPRQEGDDYPWRDQLTDEQGGGLSPLRYYYRECVDFVAWRINRDQGSTSAAFKWTWGNMTPGGGSAYAWAGQWASHGWVTSSTPVPGAVAWFTGNHVAYVQAVNADGTVALEEYNWGHSHAYHTRTIPASQVALFLYPPS</sequence>
<dbReference type="PRINTS" id="PR01852">
    <property type="entry name" value="SIBAPROTEIN"/>
</dbReference>
<dbReference type="InterPro" id="IPR038765">
    <property type="entry name" value="Papain-like_cys_pep_sf"/>
</dbReference>
<feature type="compositionally biased region" description="Basic and acidic residues" evidence="1">
    <location>
        <begin position="214"/>
        <end position="225"/>
    </location>
</feature>
<dbReference type="PROSITE" id="PS50911">
    <property type="entry name" value="CHAP"/>
    <property type="match status" value="1"/>
</dbReference>
<name>A0AAD1ADD3_9MICO</name>
<evidence type="ECO:0000313" key="4">
    <source>
        <dbReference type="EMBL" id="AZZ54609.1"/>
    </source>
</evidence>
<dbReference type="Proteomes" id="UP000283946">
    <property type="component" value="Chromosome"/>
</dbReference>
<dbReference type="AlphaFoldDB" id="A0AAD1ADD3"/>
<feature type="region of interest" description="Disordered" evidence="1">
    <location>
        <begin position="185"/>
        <end position="228"/>
    </location>
</feature>
<gene>
    <name evidence="4" type="ORF">C7V51_00940</name>
</gene>
<accession>A0AAD1ADD3</accession>
<evidence type="ECO:0000256" key="2">
    <source>
        <dbReference type="SAM" id="Phobius"/>
    </source>
</evidence>
<dbReference type="InterPro" id="IPR009148">
    <property type="entry name" value="PcsB-like"/>
</dbReference>
<keyword evidence="2" id="KW-1133">Transmembrane helix</keyword>
<evidence type="ECO:0000256" key="1">
    <source>
        <dbReference type="SAM" id="MobiDB-lite"/>
    </source>
</evidence>